<proteinExistence type="predicted"/>
<name>A0A4V1C718_PYROR</name>
<sequence length="124" mass="13739">MAHPALAAGGNNRAKTKSKTPMLDSLTEHRSPIFCLVQMCEMLDGGKKDCTRWYKVYPGGSHTFQEDGRDTITVTFDNKCKKSLSGSTKKRSIGFPTQVVYRSDDPILAGISKIFEPGRAPNYH</sequence>
<evidence type="ECO:0000313" key="2">
    <source>
        <dbReference type="EMBL" id="QBZ61838.1"/>
    </source>
</evidence>
<evidence type="ECO:0000256" key="1">
    <source>
        <dbReference type="SAM" id="MobiDB-lite"/>
    </source>
</evidence>
<dbReference type="EMBL" id="CP034207">
    <property type="protein sequence ID" value="QBZ61838.1"/>
    <property type="molecule type" value="Genomic_DNA"/>
</dbReference>
<gene>
    <name evidence="2" type="ORF">PoMZ_08796</name>
</gene>
<accession>A0A4V1C718</accession>
<dbReference type="Proteomes" id="UP000294847">
    <property type="component" value="Chromosome 4"/>
</dbReference>
<dbReference type="AlphaFoldDB" id="A0A4V1C718"/>
<feature type="region of interest" description="Disordered" evidence="1">
    <location>
        <begin position="1"/>
        <end position="23"/>
    </location>
</feature>
<evidence type="ECO:0000313" key="3">
    <source>
        <dbReference type="Proteomes" id="UP000294847"/>
    </source>
</evidence>
<protein>
    <submittedName>
        <fullName evidence="2">Uncharacterized protein</fullName>
    </submittedName>
</protein>
<organism evidence="2 3">
    <name type="scientific">Pyricularia oryzae</name>
    <name type="common">Rice blast fungus</name>
    <name type="synonym">Magnaporthe oryzae</name>
    <dbReference type="NCBI Taxonomy" id="318829"/>
    <lineage>
        <taxon>Eukaryota</taxon>
        <taxon>Fungi</taxon>
        <taxon>Dikarya</taxon>
        <taxon>Ascomycota</taxon>
        <taxon>Pezizomycotina</taxon>
        <taxon>Sordariomycetes</taxon>
        <taxon>Sordariomycetidae</taxon>
        <taxon>Magnaporthales</taxon>
        <taxon>Pyriculariaceae</taxon>
        <taxon>Pyricularia</taxon>
    </lineage>
</organism>
<reference evidence="2 3" key="1">
    <citation type="journal article" date="2019" name="Mol. Biol. Evol.">
        <title>Blast fungal genomes show frequent chromosomal changes, gene gains and losses, and effector gene turnover.</title>
        <authorList>
            <person name="Gomez Luciano L.B."/>
            <person name="Jason Tsai I."/>
            <person name="Chuma I."/>
            <person name="Tosa Y."/>
            <person name="Chen Y.H."/>
            <person name="Li J.Y."/>
            <person name="Li M.Y."/>
            <person name="Jade Lu M.Y."/>
            <person name="Nakayashiki H."/>
            <person name="Li W.H."/>
        </authorList>
    </citation>
    <scope>NUCLEOTIDE SEQUENCE [LARGE SCALE GENOMIC DNA]</scope>
    <source>
        <strain evidence="2">MZ5-1-6</strain>
    </source>
</reference>